<sequence length="481" mass="53935">MTQESSQKTTIKKVILGIGLGILTGLIVAGAATGVFVHRTLSQPTIYATVLIEGLPVDGLTSDEAKDQLEAHMASRIQESTLTFRHNHQEWEMPYTSLGFHYDYDQAVQEAMALGRRGTMLDRMTDIRRMREQPVRLFLDHGYEEMQLRGFLEDIAQEIFIEQYPAEIRRENGAFIVSPEKQGLSLNLEETLQQAHQRMTNLEDTPVHLVVTEHFVYPTAADLRQIETVISEYSTTFNAGDAGRTANLRQGSSSIDGKLLLPGDVFSFNETTGPRIASAGYQEAPVILMGELVPGIGGGICQVSTTLYNAVIRADLQVVERTNHSLPVSYVPRGQDATVAFGSLDFRFANNEDSPIFVESEVRGNRLYVRIFGKSADRPDIELASQVVQVVEPSSETRYDNTLYEGETQVEREAKTGYRVVTHKIYRENGREIRREEISRDYYRPVNGIILQGTKPRPVNDWFFSEPEEMPGGQESSYQGG</sequence>
<accession>A0ABU9VRM2</accession>
<proteinExistence type="predicted"/>
<dbReference type="Pfam" id="PF07501">
    <property type="entry name" value="G5"/>
    <property type="match status" value="1"/>
</dbReference>
<keyword evidence="2" id="KW-1133">Transmembrane helix</keyword>
<dbReference type="PANTHER" id="PTHR35788">
    <property type="entry name" value="EXPORTED PROTEIN-RELATED"/>
    <property type="match status" value="1"/>
</dbReference>
<dbReference type="PANTHER" id="PTHR35788:SF1">
    <property type="entry name" value="EXPORTED PROTEIN"/>
    <property type="match status" value="1"/>
</dbReference>
<evidence type="ECO:0000313" key="5">
    <source>
        <dbReference type="Proteomes" id="UP001407405"/>
    </source>
</evidence>
<evidence type="ECO:0000313" key="4">
    <source>
        <dbReference type="EMBL" id="MEN1759804.1"/>
    </source>
</evidence>
<reference evidence="4 5" key="1">
    <citation type="submission" date="2024-04" db="EMBL/GenBank/DDBJ databases">
        <title>Genome sequencing and metabolic network reconstruction of aminoacids and betaine degradation by Anoxynatronum sibiricum.</title>
        <authorList>
            <person name="Detkova E.N."/>
            <person name="Boltjanskaja Y.V."/>
            <person name="Mardanov A.V."/>
            <person name="Kevbrin V."/>
        </authorList>
    </citation>
    <scope>NUCLEOTIDE SEQUENCE [LARGE SCALE GENOMIC DNA]</scope>
    <source>
        <strain evidence="4 5">Z-7981</strain>
    </source>
</reference>
<keyword evidence="2" id="KW-0472">Membrane</keyword>
<feature type="transmembrane region" description="Helical" evidence="2">
    <location>
        <begin position="14"/>
        <end position="37"/>
    </location>
</feature>
<dbReference type="InterPro" id="IPR011098">
    <property type="entry name" value="G5_dom"/>
</dbReference>
<comment type="caution">
    <text evidence="4">The sequence shown here is derived from an EMBL/GenBank/DDBJ whole genome shotgun (WGS) entry which is preliminary data.</text>
</comment>
<dbReference type="InterPro" id="IPR022029">
    <property type="entry name" value="YoaR-like_PG-bd"/>
</dbReference>
<dbReference type="SMART" id="SM01208">
    <property type="entry name" value="G5"/>
    <property type="match status" value="1"/>
</dbReference>
<dbReference type="PROSITE" id="PS51109">
    <property type="entry name" value="G5"/>
    <property type="match status" value="1"/>
</dbReference>
<protein>
    <submittedName>
        <fullName evidence="4">VanW family protein</fullName>
    </submittedName>
</protein>
<dbReference type="InterPro" id="IPR007391">
    <property type="entry name" value="Vancomycin_resist_VanW"/>
</dbReference>
<dbReference type="Proteomes" id="UP001407405">
    <property type="component" value="Unassembled WGS sequence"/>
</dbReference>
<dbReference type="Pfam" id="PF04294">
    <property type="entry name" value="VanW"/>
    <property type="match status" value="1"/>
</dbReference>
<keyword evidence="1" id="KW-0732">Signal</keyword>
<keyword evidence="2" id="KW-0812">Transmembrane</keyword>
<gene>
    <name evidence="4" type="ORF">AAIG11_04905</name>
</gene>
<evidence type="ECO:0000256" key="2">
    <source>
        <dbReference type="SAM" id="Phobius"/>
    </source>
</evidence>
<dbReference type="RefSeq" id="WP_343185131.1">
    <property type="nucleotide sequence ID" value="NZ_JBCITM010000003.1"/>
</dbReference>
<keyword evidence="5" id="KW-1185">Reference proteome</keyword>
<dbReference type="EMBL" id="JBCITM010000003">
    <property type="protein sequence ID" value="MEN1759804.1"/>
    <property type="molecule type" value="Genomic_DNA"/>
</dbReference>
<evidence type="ECO:0000256" key="1">
    <source>
        <dbReference type="ARBA" id="ARBA00022729"/>
    </source>
</evidence>
<organism evidence="4 5">
    <name type="scientific">Anoxynatronum sibiricum</name>
    <dbReference type="NCBI Taxonomy" id="210623"/>
    <lineage>
        <taxon>Bacteria</taxon>
        <taxon>Bacillati</taxon>
        <taxon>Bacillota</taxon>
        <taxon>Clostridia</taxon>
        <taxon>Eubacteriales</taxon>
        <taxon>Clostridiaceae</taxon>
        <taxon>Anoxynatronum</taxon>
    </lineage>
</organism>
<evidence type="ECO:0000259" key="3">
    <source>
        <dbReference type="PROSITE" id="PS51109"/>
    </source>
</evidence>
<dbReference type="Pfam" id="PF12229">
    <property type="entry name" value="PG_binding_4"/>
    <property type="match status" value="1"/>
</dbReference>
<feature type="domain" description="G5" evidence="3">
    <location>
        <begin position="376"/>
        <end position="456"/>
    </location>
</feature>
<dbReference type="InterPro" id="IPR052913">
    <property type="entry name" value="Glycopeptide_resist_protein"/>
</dbReference>
<name>A0ABU9VRM2_9CLOT</name>
<dbReference type="Gene3D" id="2.20.230.10">
    <property type="entry name" value="Resuscitation-promoting factor rpfb"/>
    <property type="match status" value="1"/>
</dbReference>